<dbReference type="GeneID" id="24111075"/>
<organism evidence="2 3">
    <name type="scientific">Pseudozyma hubeiensis (strain SY62)</name>
    <name type="common">Yeast</name>
    <dbReference type="NCBI Taxonomy" id="1305764"/>
    <lineage>
        <taxon>Eukaryota</taxon>
        <taxon>Fungi</taxon>
        <taxon>Dikarya</taxon>
        <taxon>Basidiomycota</taxon>
        <taxon>Ustilaginomycotina</taxon>
        <taxon>Ustilaginomycetes</taxon>
        <taxon>Ustilaginales</taxon>
        <taxon>Ustilaginaceae</taxon>
        <taxon>Pseudozyma</taxon>
    </lineage>
</organism>
<dbReference type="STRING" id="1305764.R9PA31"/>
<reference evidence="3" key="1">
    <citation type="journal article" date="2013" name="Genome Announc.">
        <title>Draft genome sequence of the basidiomycetous yeast-like fungus Pseudozyma hubeiensis SY62, which produces an abundant amount of the biosurfactant mannosylerythritol lipids.</title>
        <authorList>
            <person name="Konishi M."/>
            <person name="Hatada Y."/>
            <person name="Horiuchi J."/>
        </authorList>
    </citation>
    <scope>NUCLEOTIDE SEQUENCE [LARGE SCALE GENOMIC DNA]</scope>
    <source>
        <strain evidence="3">SY62</strain>
    </source>
</reference>
<feature type="compositionally biased region" description="Polar residues" evidence="1">
    <location>
        <begin position="302"/>
        <end position="315"/>
    </location>
</feature>
<evidence type="ECO:0000313" key="2">
    <source>
        <dbReference type="EMBL" id="GAC98209.1"/>
    </source>
</evidence>
<dbReference type="RefSeq" id="XP_012191796.1">
    <property type="nucleotide sequence ID" value="XM_012336406.1"/>
</dbReference>
<gene>
    <name evidence="2" type="ORF">PHSY_005798</name>
</gene>
<feature type="region of interest" description="Disordered" evidence="1">
    <location>
        <begin position="427"/>
        <end position="470"/>
    </location>
</feature>
<feature type="compositionally biased region" description="Low complexity" evidence="1">
    <location>
        <begin position="774"/>
        <end position="795"/>
    </location>
</feature>
<feature type="region of interest" description="Disordered" evidence="1">
    <location>
        <begin position="542"/>
        <end position="616"/>
    </location>
</feature>
<protein>
    <submittedName>
        <fullName evidence="2">Uncharacterized protein</fullName>
    </submittedName>
</protein>
<dbReference type="eggNOG" id="KOG4784">
    <property type="taxonomic scope" value="Eukaryota"/>
</dbReference>
<dbReference type="AlphaFoldDB" id="R9PA31"/>
<feature type="compositionally biased region" description="Basic and acidic residues" evidence="1">
    <location>
        <begin position="722"/>
        <end position="731"/>
    </location>
</feature>
<dbReference type="EMBL" id="DF238816">
    <property type="protein sequence ID" value="GAC98209.1"/>
    <property type="molecule type" value="Genomic_DNA"/>
</dbReference>
<feature type="region of interest" description="Disordered" evidence="1">
    <location>
        <begin position="268"/>
        <end position="316"/>
    </location>
</feature>
<accession>R9PA31</accession>
<feature type="compositionally biased region" description="Basic and acidic residues" evidence="1">
    <location>
        <begin position="583"/>
        <end position="594"/>
    </location>
</feature>
<dbReference type="HOGENOM" id="CLU_005909_0_0_1"/>
<feature type="compositionally biased region" description="Low complexity" evidence="1">
    <location>
        <begin position="572"/>
        <end position="582"/>
    </location>
</feature>
<keyword evidence="3" id="KW-1185">Reference proteome</keyword>
<feature type="compositionally biased region" description="Low complexity" evidence="1">
    <location>
        <begin position="275"/>
        <end position="301"/>
    </location>
</feature>
<proteinExistence type="predicted"/>
<feature type="region of interest" description="Disordered" evidence="1">
    <location>
        <begin position="383"/>
        <end position="412"/>
    </location>
</feature>
<dbReference type="OrthoDB" id="66510at2759"/>
<feature type="compositionally biased region" description="Polar residues" evidence="1">
    <location>
        <begin position="385"/>
        <end position="396"/>
    </location>
</feature>
<feature type="region of interest" description="Disordered" evidence="1">
    <location>
        <begin position="722"/>
        <end position="748"/>
    </location>
</feature>
<feature type="region of interest" description="Disordered" evidence="1">
    <location>
        <begin position="770"/>
        <end position="810"/>
    </location>
</feature>
<evidence type="ECO:0000313" key="3">
    <source>
        <dbReference type="Proteomes" id="UP000014071"/>
    </source>
</evidence>
<feature type="region of interest" description="Disordered" evidence="1">
    <location>
        <begin position="1"/>
        <end position="32"/>
    </location>
</feature>
<feature type="compositionally biased region" description="Low complexity" evidence="1">
    <location>
        <begin position="602"/>
        <end position="616"/>
    </location>
</feature>
<name>R9PA31_PSEHS</name>
<feature type="compositionally biased region" description="Basic and acidic residues" evidence="1">
    <location>
        <begin position="547"/>
        <end position="556"/>
    </location>
</feature>
<feature type="compositionally biased region" description="Polar residues" evidence="1">
    <location>
        <begin position="23"/>
        <end position="32"/>
    </location>
</feature>
<sequence length="857" mass="92811">MATLEQQRSKRLSAAPLRRSPDLSGTRTPASPTIIRTNDFILLPSVPTHEPEDNLPSPMALQQQFAIAAHNDAQARRSRQNSMADDAIMPCSPRRASSYHLAGSNSSHDMDELEEIAEPEPDHESDPASTHDALRDVRNQQLEQLQSILNSFAELHFASASSSHTPDAGITQILDDMFASLRLIAGHNAPLSPTFARSPAHSKMSDADRLVLLVDRLALVLGDVHDAHQAGLLANLTSLIHSLFTTQRRLSQAVLESPPRTPLMLAAASRRRSMHPPSQHSPQASSHRSLSRTSSGSTRSHITPSTSSDEATPTASRDVLKQHKVEANSRQAVTPAAPSQAEQHHVDGSVFDMATVRQPSSATTTTFSLESLYAHRPSALGLVTAPQSPRSDQASRAASVAGKSDSTAQPYRKRFSVLTDSAASTALPGYASDGPGYELGKRAARQQGTSEADDLPRYDEASASGVRATDVKTPVEPLTLLERRRAKLAAQHSAYAARTPEDLAVVQSSIDRLSTVMPQLNDQRALSPEEQRQVQLQDMIGRLSESSSKRMNDQRSEPPTLRASRPAPPAPTADAQAVAQQARKPDVARLDADVPRTPNTPSSMHSGSAASSRRSSLIPQTFVRKLSLASIGNAIRRASIYDTTKVKPKEDTDVAAFAGAATQDATVRRRRSATTQDSRAKSDIADTLASMFNEGKPRAEDKRASRLMVAQTGFRAIDFADDTPRGREESLVPRASTEEEEDDSMLDDYTFASIDTTTSNHRMSMISAAYSPRSPVSWSSGTSKVSSRRSSQLTSNPATPTWPKSPLTPDPIFRAQLEEISAKRVSKSPTVTFADLVVTPPSSRFANRQCKFETSVL</sequence>
<dbReference type="Proteomes" id="UP000014071">
    <property type="component" value="Unassembled WGS sequence"/>
</dbReference>
<feature type="region of interest" description="Disordered" evidence="1">
    <location>
        <begin position="98"/>
        <end position="132"/>
    </location>
</feature>
<evidence type="ECO:0000256" key="1">
    <source>
        <dbReference type="SAM" id="MobiDB-lite"/>
    </source>
</evidence>